<accession>A0A5Q2RPN4</accession>
<dbReference type="CDD" id="cd00761">
    <property type="entry name" value="Glyco_tranf_GTA_type"/>
    <property type="match status" value="1"/>
</dbReference>
<keyword evidence="4" id="KW-1185">Reference proteome</keyword>
<dbReference type="RefSeq" id="WP_153759946.1">
    <property type="nucleotide sequence ID" value="NZ_CP045851.1"/>
</dbReference>
<evidence type="ECO:0000313" key="3">
    <source>
        <dbReference type="EMBL" id="QGG95840.1"/>
    </source>
</evidence>
<gene>
    <name evidence="3" type="ORF">GH723_12435</name>
</gene>
<sequence length="735" mass="76925">MSARDRAERIRRVIGDALASGESGATAARIDEVVQRINHELQVDLGPRLEAVARQVRGMDARAFALRDELLAHLVEIEGIGRGQAAALREILLAPDRDEEAERLRTGLPPRAERRAGLSIVTISWNHGRLLPAAVRSARALLESLDPEDRGEIWILDDGSNDDTADVLAGLERDDGVHALRSRLSLGLSRARDVLLHAVPTRHALVLDADNTVLPSAAALHRHARAAGAAFTFGPLLVVDPDGAPQGLVSAEPPGEAYLTADANSIDTMAVIDVDAVLAAGGYTRDPLLAAADDWELVHRLARTGHTIGFVPEVVGRYRLSARRMSAEGRDSAAILHRIERAYRVDGLLDLPAIDVRVAHPAPPVSDAVDRRRRVVVVSGGGVANVGDDAILQATIERLVAHPPADGWAIDLVTDGADLPQLAAPCAWLGSLADVVADLPGLALDAGDLVVFAGGGGVAAPFAASIVAGRAALARAARDAGARVVAAGQGVGPISADMADDVRDIFGACERIGVRDPLSQDALHALGIGSEVVADDAVALVGSGRDAGGEGRTPRLPEPGTYLLVHVRVAQYNLAEPARWKDVADAIDALAAERGLDVVGVVINDQGHAAELDLLADLARPDRRARWHLVHATSDAQLAVELCAGASAALVGSYHLAYFALLAGRPTALVVDAPYFDAKAAGLAALLDLPPIAVGHAVTADELAARWDDVGAALHPGRREELAAAADRWWAAALA</sequence>
<dbReference type="EMBL" id="CP045851">
    <property type="protein sequence ID" value="QGG95840.1"/>
    <property type="molecule type" value="Genomic_DNA"/>
</dbReference>
<dbReference type="Gene3D" id="3.90.550.10">
    <property type="entry name" value="Spore Coat Polysaccharide Biosynthesis Protein SpsA, Chain A"/>
    <property type="match status" value="1"/>
</dbReference>
<dbReference type="InterPro" id="IPR007345">
    <property type="entry name" value="Polysacch_pyruvyl_Trfase"/>
</dbReference>
<keyword evidence="3" id="KW-0808">Transferase</keyword>
<dbReference type="AlphaFoldDB" id="A0A5Q2RPN4"/>
<dbReference type="Pfam" id="PF00535">
    <property type="entry name" value="Glycos_transf_2"/>
    <property type="match status" value="1"/>
</dbReference>
<feature type="domain" description="Glycosyltransferase 2-like" evidence="1">
    <location>
        <begin position="119"/>
        <end position="218"/>
    </location>
</feature>
<dbReference type="Pfam" id="PF04230">
    <property type="entry name" value="PS_pyruv_trans"/>
    <property type="match status" value="1"/>
</dbReference>
<dbReference type="InterPro" id="IPR029044">
    <property type="entry name" value="Nucleotide-diphossugar_trans"/>
</dbReference>
<dbReference type="InterPro" id="IPR001173">
    <property type="entry name" value="Glyco_trans_2-like"/>
</dbReference>
<protein>
    <submittedName>
        <fullName evidence="3">Glycosyltransferase</fullName>
    </submittedName>
</protein>
<evidence type="ECO:0000313" key="4">
    <source>
        <dbReference type="Proteomes" id="UP000334019"/>
    </source>
</evidence>
<dbReference type="GO" id="GO:0016740">
    <property type="term" value="F:transferase activity"/>
    <property type="evidence" value="ECO:0007669"/>
    <property type="project" value="UniProtKB-KW"/>
</dbReference>
<reference evidence="3 4" key="1">
    <citation type="submission" date="2019-11" db="EMBL/GenBank/DDBJ databases">
        <authorList>
            <person name="He Y."/>
        </authorList>
    </citation>
    <scope>NUCLEOTIDE SEQUENCE [LARGE SCALE GENOMIC DNA]</scope>
    <source>
        <strain evidence="3 4">SCSIO 58843</strain>
    </source>
</reference>
<organism evidence="3 4">
    <name type="scientific">Actinomarinicola tropica</name>
    <dbReference type="NCBI Taxonomy" id="2789776"/>
    <lineage>
        <taxon>Bacteria</taxon>
        <taxon>Bacillati</taxon>
        <taxon>Actinomycetota</taxon>
        <taxon>Acidimicrobiia</taxon>
        <taxon>Acidimicrobiales</taxon>
        <taxon>Iamiaceae</taxon>
        <taxon>Actinomarinicola</taxon>
    </lineage>
</organism>
<dbReference type="PANTHER" id="PTHR36836">
    <property type="entry name" value="COLANIC ACID BIOSYNTHESIS PROTEIN WCAK"/>
    <property type="match status" value="1"/>
</dbReference>
<dbReference type="KEGG" id="atq:GH723_12435"/>
<dbReference type="SUPFAM" id="SSF53448">
    <property type="entry name" value="Nucleotide-diphospho-sugar transferases"/>
    <property type="match status" value="1"/>
</dbReference>
<dbReference type="Proteomes" id="UP000334019">
    <property type="component" value="Chromosome"/>
</dbReference>
<name>A0A5Q2RPN4_9ACTN</name>
<evidence type="ECO:0000259" key="2">
    <source>
        <dbReference type="Pfam" id="PF04230"/>
    </source>
</evidence>
<dbReference type="PANTHER" id="PTHR36836:SF1">
    <property type="entry name" value="COLANIC ACID BIOSYNTHESIS PROTEIN WCAK"/>
    <property type="match status" value="1"/>
</dbReference>
<proteinExistence type="predicted"/>
<feature type="domain" description="Polysaccharide pyruvyl transferase" evidence="2">
    <location>
        <begin position="385"/>
        <end position="669"/>
    </location>
</feature>
<evidence type="ECO:0000259" key="1">
    <source>
        <dbReference type="Pfam" id="PF00535"/>
    </source>
</evidence>